<keyword evidence="3" id="KW-0805">Transcription regulation</keyword>
<evidence type="ECO:0000256" key="4">
    <source>
        <dbReference type="ARBA" id="ARBA00023125"/>
    </source>
</evidence>
<dbReference type="SUPFAM" id="SSF46689">
    <property type="entry name" value="Homeodomain-like"/>
    <property type="match status" value="1"/>
</dbReference>
<dbReference type="InterPro" id="IPR008422">
    <property type="entry name" value="KN_HD"/>
</dbReference>
<dbReference type="EMBL" id="JAMSHJ010000006">
    <property type="protein sequence ID" value="KAI5393468.1"/>
    <property type="molecule type" value="Genomic_DNA"/>
</dbReference>
<dbReference type="Pfam" id="PF05920">
    <property type="entry name" value="Homeobox_KN"/>
    <property type="match status" value="1"/>
</dbReference>
<feature type="domain" description="Homeobox" evidence="10">
    <location>
        <begin position="432"/>
        <end position="495"/>
    </location>
</feature>
<keyword evidence="7 8" id="KW-0539">Nucleus</keyword>
<sequence length="534" mass="60044">MENDVYNAQMNMSGQISSVIEDITHHLTQKPLIHHCYSFDLNNQNIINGIPILSGEQNQEQQHVSNNNHVDVGSTSGFMNHQTIADSTSFVSSQQGRTIVVNPPNPSNLVVNNEFQDNLEAMVPYMFNNWHDTSSSNPLCATFGHNNNSYVNKFMKAHEGNDGTEFMSYSTIANIDPNGWQSSNLAYSSSNCSNELSLSLATSPNSGQCSEISCSDLTHSMNGTRSGLEQASCSSMELSMSLGNDKHVKFSPALLGSRYLAVIQEILVQIATFSFENLDEISYSGSGVRGQGNKSSSTNTTKRRIGLNCDANSKSEAYADSSLQRQAAESKKSQLLMLLQLVDNQYSQCLDEVHTVVSAFHAATELDPHIHAHFAVKTVSRLYKDLRERISNQILAMGSNFNSSRSEEDKELSLETSFIQKQWALQQLKRKDQLWRPQRGLPERSVSVLRDWMFQNFLHPYPKDAEKHLLAIKSGLTRSQVSNWFINARVRLWKPLIEEMYAEMNRRKACRNEGENESSERSRISINNQMFNIN</sequence>
<reference evidence="11 12" key="1">
    <citation type="journal article" date="2022" name="Nat. Genet.">
        <title>Improved pea reference genome and pan-genome highlight genomic features and evolutionary characteristics.</title>
        <authorList>
            <person name="Yang T."/>
            <person name="Liu R."/>
            <person name="Luo Y."/>
            <person name="Hu S."/>
            <person name="Wang D."/>
            <person name="Wang C."/>
            <person name="Pandey M.K."/>
            <person name="Ge S."/>
            <person name="Xu Q."/>
            <person name="Li N."/>
            <person name="Li G."/>
            <person name="Huang Y."/>
            <person name="Saxena R.K."/>
            <person name="Ji Y."/>
            <person name="Li M."/>
            <person name="Yan X."/>
            <person name="He Y."/>
            <person name="Liu Y."/>
            <person name="Wang X."/>
            <person name="Xiang C."/>
            <person name="Varshney R.K."/>
            <person name="Ding H."/>
            <person name="Gao S."/>
            <person name="Zong X."/>
        </authorList>
    </citation>
    <scope>NUCLEOTIDE SEQUENCE [LARGE SCALE GENOMIC DNA]</scope>
    <source>
        <strain evidence="11 12">cv. Zhongwan 6</strain>
    </source>
</reference>
<dbReference type="GO" id="GO:0043565">
    <property type="term" value="F:sequence-specific DNA binding"/>
    <property type="evidence" value="ECO:0007669"/>
    <property type="project" value="EnsemblPlants"/>
</dbReference>
<evidence type="ECO:0000256" key="8">
    <source>
        <dbReference type="PROSITE-ProRule" id="PRU00108"/>
    </source>
</evidence>
<evidence type="ECO:0000313" key="12">
    <source>
        <dbReference type="Proteomes" id="UP001058974"/>
    </source>
</evidence>
<comment type="subcellular location">
    <subcellularLocation>
        <location evidence="1 8">Nucleus</location>
    </subcellularLocation>
</comment>
<dbReference type="GO" id="GO:0090470">
    <property type="term" value="P:shoot organ boundary specification"/>
    <property type="evidence" value="ECO:0007669"/>
    <property type="project" value="EnsemblPlants"/>
</dbReference>
<keyword evidence="4 8" id="KW-0238">DNA-binding</keyword>
<dbReference type="GO" id="GO:0008285">
    <property type="term" value="P:negative regulation of cell population proliferation"/>
    <property type="evidence" value="ECO:0007669"/>
    <property type="project" value="EnsemblPlants"/>
</dbReference>
<dbReference type="Gramene" id="Psat6g019760.4">
    <property type="protein sequence ID" value="Psat6g019760.4.cds"/>
    <property type="gene ID" value="Psat6g019760"/>
</dbReference>
<dbReference type="Proteomes" id="UP001058974">
    <property type="component" value="Chromosome 6"/>
</dbReference>
<dbReference type="InterPro" id="IPR050224">
    <property type="entry name" value="TALE_homeobox"/>
</dbReference>
<accession>A0A9D4W1S2</accession>
<organism evidence="11 12">
    <name type="scientific">Pisum sativum</name>
    <name type="common">Garden pea</name>
    <name type="synonym">Lathyrus oleraceus</name>
    <dbReference type="NCBI Taxonomy" id="3888"/>
    <lineage>
        <taxon>Eukaryota</taxon>
        <taxon>Viridiplantae</taxon>
        <taxon>Streptophyta</taxon>
        <taxon>Embryophyta</taxon>
        <taxon>Tracheophyta</taxon>
        <taxon>Spermatophyta</taxon>
        <taxon>Magnoliopsida</taxon>
        <taxon>eudicotyledons</taxon>
        <taxon>Gunneridae</taxon>
        <taxon>Pentapetalae</taxon>
        <taxon>rosids</taxon>
        <taxon>fabids</taxon>
        <taxon>Fabales</taxon>
        <taxon>Fabaceae</taxon>
        <taxon>Papilionoideae</taxon>
        <taxon>50 kb inversion clade</taxon>
        <taxon>NPAAA clade</taxon>
        <taxon>Hologalegina</taxon>
        <taxon>IRL clade</taxon>
        <taxon>Fabeae</taxon>
        <taxon>Lathyrus</taxon>
    </lineage>
</organism>
<dbReference type="Pfam" id="PF07526">
    <property type="entry name" value="POX"/>
    <property type="match status" value="1"/>
</dbReference>
<comment type="similarity">
    <text evidence="2">Belongs to the TALE/BELL homeobox family.</text>
</comment>
<dbReference type="InterPro" id="IPR006563">
    <property type="entry name" value="POX_dom"/>
</dbReference>
<dbReference type="AlphaFoldDB" id="A0A9D4W1S2"/>
<evidence type="ECO:0000256" key="5">
    <source>
        <dbReference type="ARBA" id="ARBA00023155"/>
    </source>
</evidence>
<evidence type="ECO:0000256" key="3">
    <source>
        <dbReference type="ARBA" id="ARBA00023015"/>
    </source>
</evidence>
<dbReference type="GO" id="GO:0006355">
    <property type="term" value="P:regulation of DNA-templated transcription"/>
    <property type="evidence" value="ECO:0007669"/>
    <property type="project" value="InterPro"/>
</dbReference>
<evidence type="ECO:0000256" key="7">
    <source>
        <dbReference type="ARBA" id="ARBA00023242"/>
    </source>
</evidence>
<keyword evidence="12" id="KW-1185">Reference proteome</keyword>
<dbReference type="InterPro" id="IPR001356">
    <property type="entry name" value="HD"/>
</dbReference>
<dbReference type="Gramene" id="Psat6g019760.2">
    <property type="protein sequence ID" value="Psat6g019760.2.cds"/>
    <property type="gene ID" value="Psat6g019760"/>
</dbReference>
<dbReference type="GO" id="GO:0009640">
    <property type="term" value="P:photomorphogenesis"/>
    <property type="evidence" value="ECO:0007669"/>
    <property type="project" value="EnsemblPlants"/>
</dbReference>
<name>A0A9D4W1S2_PEA</name>
<dbReference type="GO" id="GO:0010371">
    <property type="term" value="P:regulation of gibberellin biosynthetic process"/>
    <property type="evidence" value="ECO:0007669"/>
    <property type="project" value="EnsemblPlants"/>
</dbReference>
<dbReference type="GO" id="GO:0010228">
    <property type="term" value="P:vegetative to reproductive phase transition of meristem"/>
    <property type="evidence" value="ECO:0007669"/>
    <property type="project" value="EnsemblPlants"/>
</dbReference>
<comment type="caution">
    <text evidence="11">The sequence shown here is derived from an EMBL/GenBank/DDBJ whole genome shotgun (WGS) entry which is preliminary data.</text>
</comment>
<evidence type="ECO:0000259" key="10">
    <source>
        <dbReference type="PROSITE" id="PS50071"/>
    </source>
</evidence>
<dbReference type="Gene3D" id="1.10.10.60">
    <property type="entry name" value="Homeodomain-like"/>
    <property type="match status" value="1"/>
</dbReference>
<dbReference type="OrthoDB" id="10056939at2759"/>
<gene>
    <name evidence="11" type="ORF">KIW84_060559</name>
</gene>
<evidence type="ECO:0000256" key="6">
    <source>
        <dbReference type="ARBA" id="ARBA00023163"/>
    </source>
</evidence>
<dbReference type="PANTHER" id="PTHR11850">
    <property type="entry name" value="HOMEOBOX PROTEIN TRANSCRIPTION FACTORS"/>
    <property type="match status" value="1"/>
</dbReference>
<evidence type="ECO:0000256" key="1">
    <source>
        <dbReference type="ARBA" id="ARBA00004123"/>
    </source>
</evidence>
<feature type="DNA-binding region" description="Homeobox" evidence="8">
    <location>
        <begin position="434"/>
        <end position="496"/>
    </location>
</feature>
<dbReference type="GO" id="GO:0010227">
    <property type="term" value="P:floral organ abscission"/>
    <property type="evidence" value="ECO:0007669"/>
    <property type="project" value="EnsemblPlants"/>
</dbReference>
<dbReference type="Gramene" id="Psat06G0055900-T1">
    <property type="protein sequence ID" value="KAI5393468.1"/>
    <property type="gene ID" value="KIW84_060559"/>
</dbReference>
<dbReference type="CDD" id="cd00086">
    <property type="entry name" value="homeodomain"/>
    <property type="match status" value="1"/>
</dbReference>
<evidence type="ECO:0000256" key="2">
    <source>
        <dbReference type="ARBA" id="ARBA00006454"/>
    </source>
</evidence>
<dbReference type="Gramene" id="Psat6g019760.1">
    <property type="protein sequence ID" value="Psat6g019760.1.cds"/>
    <property type="gene ID" value="Psat6g019760"/>
</dbReference>
<dbReference type="SMART" id="SM00574">
    <property type="entry name" value="POX"/>
    <property type="match status" value="1"/>
</dbReference>
<dbReference type="InterPro" id="IPR009057">
    <property type="entry name" value="Homeodomain-like_sf"/>
</dbReference>
<evidence type="ECO:0000313" key="11">
    <source>
        <dbReference type="EMBL" id="KAI5393468.1"/>
    </source>
</evidence>
<dbReference type="SMART" id="SM00389">
    <property type="entry name" value="HOX"/>
    <property type="match status" value="1"/>
</dbReference>
<feature type="region of interest" description="Disordered" evidence="9">
    <location>
        <begin position="285"/>
        <end position="306"/>
    </location>
</feature>
<keyword evidence="5 8" id="KW-0371">Homeobox</keyword>
<dbReference type="GO" id="GO:0010073">
    <property type="term" value="P:meristem maintenance"/>
    <property type="evidence" value="ECO:0007669"/>
    <property type="project" value="EnsemblPlants"/>
</dbReference>
<protein>
    <recommendedName>
        <fullName evidence="10">Homeobox domain-containing protein</fullName>
    </recommendedName>
</protein>
<proteinExistence type="inferred from homology"/>
<dbReference type="PROSITE" id="PS50071">
    <property type="entry name" value="HOMEOBOX_2"/>
    <property type="match status" value="1"/>
</dbReference>
<keyword evidence="6" id="KW-0804">Transcription</keyword>
<dbReference type="Gramene" id="Psat6g019760.3">
    <property type="protein sequence ID" value="Psat6g019760.3.cds"/>
    <property type="gene ID" value="Psat6g019760"/>
</dbReference>
<dbReference type="GO" id="GO:0005634">
    <property type="term" value="C:nucleus"/>
    <property type="evidence" value="ECO:0007669"/>
    <property type="project" value="UniProtKB-SubCell"/>
</dbReference>
<evidence type="ECO:0000256" key="9">
    <source>
        <dbReference type="SAM" id="MobiDB-lite"/>
    </source>
</evidence>